<name>A0A8H6J3G5_9PEZI</name>
<evidence type="ECO:0000259" key="2">
    <source>
        <dbReference type="Pfam" id="PF00266"/>
    </source>
</evidence>
<keyword evidence="3" id="KW-0808">Transferase</keyword>
<feature type="domain" description="Aminotransferase class V" evidence="2">
    <location>
        <begin position="177"/>
        <end position="260"/>
    </location>
</feature>
<dbReference type="SUPFAM" id="SSF53383">
    <property type="entry name" value="PLP-dependent transferases"/>
    <property type="match status" value="1"/>
</dbReference>
<feature type="domain" description="Aminotransferase class V" evidence="2">
    <location>
        <begin position="71"/>
        <end position="120"/>
    </location>
</feature>
<evidence type="ECO:0000256" key="1">
    <source>
        <dbReference type="ARBA" id="ARBA00022898"/>
    </source>
</evidence>
<accession>A0A8H6J3G5</accession>
<dbReference type="Pfam" id="PF00266">
    <property type="entry name" value="Aminotran_5"/>
    <property type="match status" value="2"/>
</dbReference>
<dbReference type="PANTHER" id="PTHR43092:SF2">
    <property type="entry name" value="HERCYNYLCYSTEINE SULFOXIDE LYASE"/>
    <property type="match status" value="1"/>
</dbReference>
<proteinExistence type="predicted"/>
<comment type="caution">
    <text evidence="3">The sequence shown here is derived from an EMBL/GenBank/DDBJ whole genome shotgun (WGS) entry which is preliminary data.</text>
</comment>
<dbReference type="PANTHER" id="PTHR43092">
    <property type="entry name" value="L-CYSTEINE DESULFHYDRASE"/>
    <property type="match status" value="1"/>
</dbReference>
<evidence type="ECO:0000313" key="4">
    <source>
        <dbReference type="Proteomes" id="UP000652219"/>
    </source>
</evidence>
<dbReference type="EMBL" id="WIGN01000176">
    <property type="protein sequence ID" value="KAF6805672.1"/>
    <property type="molecule type" value="Genomic_DNA"/>
</dbReference>
<reference evidence="3 4" key="1">
    <citation type="journal article" date="2020" name="Phytopathology">
        <title>Genome Sequence Resources of Colletotrichum truncatum, C. plurivorum, C. musicola, and C. sojae: Four Species Pathogenic to Soybean (Glycine max).</title>
        <authorList>
            <person name="Rogerio F."/>
            <person name="Boufleur T.R."/>
            <person name="Ciampi-Guillardi M."/>
            <person name="Sukno S.A."/>
            <person name="Thon M.R."/>
            <person name="Massola Junior N.S."/>
            <person name="Baroncelli R."/>
        </authorList>
    </citation>
    <scope>NUCLEOTIDE SEQUENCE [LARGE SCALE GENOMIC DNA]</scope>
    <source>
        <strain evidence="3 4">LFN0009</strain>
    </source>
</reference>
<organism evidence="3 4">
    <name type="scientific">Colletotrichum sojae</name>
    <dbReference type="NCBI Taxonomy" id="2175907"/>
    <lineage>
        <taxon>Eukaryota</taxon>
        <taxon>Fungi</taxon>
        <taxon>Dikarya</taxon>
        <taxon>Ascomycota</taxon>
        <taxon>Pezizomycotina</taxon>
        <taxon>Sordariomycetes</taxon>
        <taxon>Hypocreomycetidae</taxon>
        <taxon>Glomerellales</taxon>
        <taxon>Glomerellaceae</taxon>
        <taxon>Colletotrichum</taxon>
        <taxon>Colletotrichum orchidearum species complex</taxon>
    </lineage>
</organism>
<dbReference type="AlphaFoldDB" id="A0A8H6J3G5"/>
<gene>
    <name evidence="3" type="ORF">CSOJ01_09317</name>
</gene>
<keyword evidence="4" id="KW-1185">Reference proteome</keyword>
<dbReference type="InterPro" id="IPR015421">
    <property type="entry name" value="PyrdxlP-dep_Trfase_major"/>
</dbReference>
<dbReference type="InterPro" id="IPR000192">
    <property type="entry name" value="Aminotrans_V_dom"/>
</dbReference>
<dbReference type="Proteomes" id="UP000652219">
    <property type="component" value="Unassembled WGS sequence"/>
</dbReference>
<sequence>MGDLVDNTAKLQLSPPAFGKELLKEFLFDPTYRNLNHGSFGTIPRPVQAALRSYQDAAEARPDQFIRYTSQQPQRESRQAIADLLNAPLSTVVFVTNATTGVNTVLRNLQWNPDGRDEILSFSTVYGGCGKTIDYMVDSHPGLVSSRTIPLTYPLEDDEIITLFREAVAKAKEEGKRPVICLFDAVTSLPGVRFPFEAMTAACRDFGVASLIDGAQGVGMVEFDLSALDPDYFISNCHKWLHTPRGCAVFYVPERNQHLMVSSVPTSHGYVPKSGAARFNPLPASGESPFVANFGFVGTHDKSPNFCVKDAIEWRRSVGGEKKILEYTWKLAKEGGKKAAAILGTYILDNKAETLTRCSMVNVALPMLVSDTAEAVSTGPDGTVTVPLKEVGAVLPWILETLIGEYRTFVAVIWHGGRFFIRVSAQIYLDEEDFEWIGHTMKEVCQRVGKLEYKVKAVKTTQA</sequence>
<evidence type="ECO:0000313" key="3">
    <source>
        <dbReference type="EMBL" id="KAF6805672.1"/>
    </source>
</evidence>
<dbReference type="InterPro" id="IPR015424">
    <property type="entry name" value="PyrdxlP-dep_Trfase"/>
</dbReference>
<dbReference type="Gene3D" id="3.40.640.10">
    <property type="entry name" value="Type I PLP-dependent aspartate aminotransferase-like (Major domain)"/>
    <property type="match status" value="1"/>
</dbReference>
<protein>
    <submittedName>
        <fullName evidence="3">Aminotransferase family protein</fullName>
    </submittedName>
</protein>
<keyword evidence="3" id="KW-0032">Aminotransferase</keyword>
<keyword evidence="1" id="KW-0663">Pyridoxal phosphate</keyword>
<dbReference type="GO" id="GO:0008483">
    <property type="term" value="F:transaminase activity"/>
    <property type="evidence" value="ECO:0007669"/>
    <property type="project" value="UniProtKB-KW"/>
</dbReference>